<dbReference type="InterPro" id="IPR017395">
    <property type="entry name" value="Chlorophyllase-like"/>
</dbReference>
<dbReference type="Proteomes" id="UP000824469">
    <property type="component" value="Unassembled WGS sequence"/>
</dbReference>
<dbReference type="EMBL" id="JAHRHJ020000001">
    <property type="protein sequence ID" value="KAH9328281.1"/>
    <property type="molecule type" value="Genomic_DNA"/>
</dbReference>
<proteinExistence type="predicted"/>
<comment type="caution">
    <text evidence="1">The sequence shown here is derived from an EMBL/GenBank/DDBJ whole genome shotgun (WGS) entry which is preliminary data.</text>
</comment>
<evidence type="ECO:0000313" key="2">
    <source>
        <dbReference type="Proteomes" id="UP000824469"/>
    </source>
</evidence>
<keyword evidence="2" id="KW-1185">Reference proteome</keyword>
<protein>
    <recommendedName>
        <fullName evidence="3">Chlorophyllase</fullName>
    </recommendedName>
</protein>
<dbReference type="Pfam" id="PF07224">
    <property type="entry name" value="Chlorophyllase"/>
    <property type="match status" value="1"/>
</dbReference>
<dbReference type="AlphaFoldDB" id="A0AA38LLI1"/>
<name>A0AA38LLI1_TAXCH</name>
<dbReference type="PANTHER" id="PTHR33428:SF2">
    <property type="entry name" value="CHLOROPHYLLASE-2"/>
    <property type="match status" value="1"/>
</dbReference>
<sequence>MYPGMPCLCARSEIKDAVAITNWLRTGLSRHLPPQVKPDLEKLAIAGHSRGGKVAFGAALERIKAKAPPYSAIIGVDPVDGSWPILPESLDLKSIPPLIIGSALGSEAALMFLPPCAPEGENHQKFFRDCRDPAYHFVATDYGHMDFLNDDTEGMRGLFTHCLCKKGDKREPMRSFTGGIIVAFLNASVNNSVEDFKEIFANPSLAPVKLEPPESKAVGKDVALA</sequence>
<dbReference type="Gene3D" id="3.40.50.1820">
    <property type="entry name" value="alpha/beta hydrolase"/>
    <property type="match status" value="1"/>
</dbReference>
<dbReference type="OMA" id="YHECRPP"/>
<dbReference type="SUPFAM" id="SSF53474">
    <property type="entry name" value="alpha/beta-Hydrolases"/>
    <property type="match status" value="1"/>
</dbReference>
<reference evidence="1 2" key="1">
    <citation type="journal article" date="2021" name="Nat. Plants">
        <title>The Taxus genome provides insights into paclitaxel biosynthesis.</title>
        <authorList>
            <person name="Xiong X."/>
            <person name="Gou J."/>
            <person name="Liao Q."/>
            <person name="Li Y."/>
            <person name="Zhou Q."/>
            <person name="Bi G."/>
            <person name="Li C."/>
            <person name="Du R."/>
            <person name="Wang X."/>
            <person name="Sun T."/>
            <person name="Guo L."/>
            <person name="Liang H."/>
            <person name="Lu P."/>
            <person name="Wu Y."/>
            <person name="Zhang Z."/>
            <person name="Ro D.K."/>
            <person name="Shang Y."/>
            <person name="Huang S."/>
            <person name="Yan J."/>
        </authorList>
    </citation>
    <scope>NUCLEOTIDE SEQUENCE [LARGE SCALE GENOMIC DNA]</scope>
    <source>
        <strain evidence="1">Ta-2019</strain>
    </source>
</reference>
<gene>
    <name evidence="1" type="ORF">KI387_000389</name>
</gene>
<evidence type="ECO:0008006" key="3">
    <source>
        <dbReference type="Google" id="ProtNLM"/>
    </source>
</evidence>
<evidence type="ECO:0000313" key="1">
    <source>
        <dbReference type="EMBL" id="KAH9328281.1"/>
    </source>
</evidence>
<dbReference type="GO" id="GO:0015996">
    <property type="term" value="P:chlorophyll catabolic process"/>
    <property type="evidence" value="ECO:0007669"/>
    <property type="project" value="TreeGrafter"/>
</dbReference>
<dbReference type="InterPro" id="IPR029058">
    <property type="entry name" value="AB_hydrolase_fold"/>
</dbReference>
<dbReference type="GO" id="GO:0047746">
    <property type="term" value="F:chlorophyllase activity"/>
    <property type="evidence" value="ECO:0007669"/>
    <property type="project" value="TreeGrafter"/>
</dbReference>
<accession>A0AA38LLI1</accession>
<organism evidence="1 2">
    <name type="scientific">Taxus chinensis</name>
    <name type="common">Chinese yew</name>
    <name type="synonym">Taxus wallichiana var. chinensis</name>
    <dbReference type="NCBI Taxonomy" id="29808"/>
    <lineage>
        <taxon>Eukaryota</taxon>
        <taxon>Viridiplantae</taxon>
        <taxon>Streptophyta</taxon>
        <taxon>Embryophyta</taxon>
        <taxon>Tracheophyta</taxon>
        <taxon>Spermatophyta</taxon>
        <taxon>Pinopsida</taxon>
        <taxon>Pinidae</taxon>
        <taxon>Conifers II</taxon>
        <taxon>Cupressales</taxon>
        <taxon>Taxaceae</taxon>
        <taxon>Taxus</taxon>
    </lineage>
</organism>
<dbReference type="PANTHER" id="PTHR33428">
    <property type="entry name" value="CHLOROPHYLLASE-2, CHLOROPLASTIC"/>
    <property type="match status" value="1"/>
</dbReference>